<evidence type="ECO:0000256" key="2">
    <source>
        <dbReference type="SAM" id="Phobius"/>
    </source>
</evidence>
<name>A0A5C6SGC6_FUSOC</name>
<accession>A0A5C6SGC6</accession>
<keyword evidence="2" id="KW-0472">Membrane</keyword>
<dbReference type="AlphaFoldDB" id="A0A5C6SGC6"/>
<feature type="transmembrane region" description="Helical" evidence="2">
    <location>
        <begin position="60"/>
        <end position="84"/>
    </location>
</feature>
<gene>
    <name evidence="3" type="ORF">FocTR4_00011082</name>
</gene>
<evidence type="ECO:0000256" key="1">
    <source>
        <dbReference type="SAM" id="MobiDB-lite"/>
    </source>
</evidence>
<keyword evidence="2" id="KW-0812">Transmembrane</keyword>
<keyword evidence="2" id="KW-1133">Transmembrane helix</keyword>
<proteinExistence type="predicted"/>
<organism evidence="3 4">
    <name type="scientific">Fusarium oxysporum f. sp. cubense</name>
    <dbReference type="NCBI Taxonomy" id="61366"/>
    <lineage>
        <taxon>Eukaryota</taxon>
        <taxon>Fungi</taxon>
        <taxon>Dikarya</taxon>
        <taxon>Ascomycota</taxon>
        <taxon>Pezizomycotina</taxon>
        <taxon>Sordariomycetes</taxon>
        <taxon>Hypocreomycetidae</taxon>
        <taxon>Hypocreales</taxon>
        <taxon>Nectriaceae</taxon>
        <taxon>Fusarium</taxon>
        <taxon>Fusarium oxysporum species complex</taxon>
    </lineage>
</organism>
<feature type="non-terminal residue" evidence="3">
    <location>
        <position position="282"/>
    </location>
</feature>
<dbReference type="EMBL" id="VMNF01000014">
    <property type="protein sequence ID" value="TXB96590.1"/>
    <property type="molecule type" value="Genomic_DNA"/>
</dbReference>
<dbReference type="PANTHER" id="PTHR42069">
    <property type="entry name" value="HYPHAL ANASTAMOSIS-8 PROTEIN"/>
    <property type="match status" value="1"/>
</dbReference>
<evidence type="ECO:0000313" key="4">
    <source>
        <dbReference type="Proteomes" id="UP000321331"/>
    </source>
</evidence>
<sequence length="282" mass="31390">MDLSAPSGYESYSNRLDPHDEVDNGYVEKSPRPVSDTQRLLKQRHAPQNKNASIFDTTRLALRVLILLLDLSILSLLVHGVSVWKTTHNSVDRNEDGWVRTRWASINMLSTWLMLAIAAFASFVQVVALATRLSFFRSMRDGLIHTSAVLASSGVVIAGWIAATVYFIVDKEVLRNNHWDLWSWSCRNSSRQSYIPWAGLCTELSYTFITGLVVIVLEIVSLVLFIILARGINILGKYNRASLEDWGPVGILQVVAGLHRAAGGRCALIPVGTSYHDRGVEI</sequence>
<comment type="caution">
    <text evidence="3">The sequence shown here is derived from an EMBL/GenBank/DDBJ whole genome shotgun (WGS) entry which is preliminary data.</text>
</comment>
<dbReference type="PANTHER" id="PTHR42069:SF1">
    <property type="entry name" value="MARVEL DOMAIN-CONTAINING PROTEIN"/>
    <property type="match status" value="1"/>
</dbReference>
<evidence type="ECO:0000313" key="3">
    <source>
        <dbReference type="EMBL" id="TXB96590.1"/>
    </source>
</evidence>
<feature type="region of interest" description="Disordered" evidence="1">
    <location>
        <begin position="1"/>
        <end position="45"/>
    </location>
</feature>
<reference evidence="3 4" key="1">
    <citation type="submission" date="2019-07" db="EMBL/GenBank/DDBJ databases">
        <title>The First High-Quality Draft Genome Sequence of the Causal Agent of the Current Panama Disease Epidemic.</title>
        <authorList>
            <person name="Warmington R.J."/>
            <person name="Kay W."/>
            <person name="Jeffries A."/>
            <person name="Bebber D."/>
            <person name="Moore K."/>
            <person name="Studholme D.J."/>
        </authorList>
    </citation>
    <scope>NUCLEOTIDE SEQUENCE [LARGE SCALE GENOMIC DNA]</scope>
    <source>
        <strain evidence="3 4">TR4</strain>
    </source>
</reference>
<dbReference type="Proteomes" id="UP000321331">
    <property type="component" value="Unassembled WGS sequence"/>
</dbReference>
<protein>
    <recommendedName>
        <fullName evidence="5">MARVEL domain-containing protein</fullName>
    </recommendedName>
</protein>
<feature type="transmembrane region" description="Helical" evidence="2">
    <location>
        <begin position="206"/>
        <end position="229"/>
    </location>
</feature>
<feature type="transmembrane region" description="Helical" evidence="2">
    <location>
        <begin position="104"/>
        <end position="130"/>
    </location>
</feature>
<evidence type="ECO:0008006" key="5">
    <source>
        <dbReference type="Google" id="ProtNLM"/>
    </source>
</evidence>
<feature type="transmembrane region" description="Helical" evidence="2">
    <location>
        <begin position="142"/>
        <end position="169"/>
    </location>
</feature>